<dbReference type="EMBL" id="JADBDY010000001">
    <property type="protein sequence ID" value="MBE1458557.1"/>
    <property type="molecule type" value="Genomic_DNA"/>
</dbReference>
<evidence type="ECO:0000256" key="1">
    <source>
        <dbReference type="SAM" id="Phobius"/>
    </source>
</evidence>
<feature type="transmembrane region" description="Helical" evidence="1">
    <location>
        <begin position="157"/>
        <end position="179"/>
    </location>
</feature>
<keyword evidence="1" id="KW-1133">Transmembrane helix</keyword>
<protein>
    <submittedName>
        <fullName evidence="2">Sterol desaturase/sphingolipid hydroxylase (Fatty acid hydroxylase superfamily)</fullName>
    </submittedName>
</protein>
<feature type="transmembrane region" description="Helical" evidence="1">
    <location>
        <begin position="13"/>
        <end position="32"/>
    </location>
</feature>
<accession>A0ABR9HHQ1</accession>
<keyword evidence="3" id="KW-1185">Reference proteome</keyword>
<dbReference type="RefSeq" id="WP_191269530.1">
    <property type="nucleotide sequence ID" value="NZ_BMXJ01000003.1"/>
</dbReference>
<feature type="transmembrane region" description="Helical" evidence="1">
    <location>
        <begin position="58"/>
        <end position="80"/>
    </location>
</feature>
<evidence type="ECO:0000313" key="2">
    <source>
        <dbReference type="EMBL" id="MBE1458557.1"/>
    </source>
</evidence>
<feature type="transmembrane region" description="Helical" evidence="1">
    <location>
        <begin position="185"/>
        <end position="201"/>
    </location>
</feature>
<keyword evidence="1" id="KW-0812">Transmembrane</keyword>
<feature type="transmembrane region" description="Helical" evidence="1">
    <location>
        <begin position="100"/>
        <end position="121"/>
    </location>
</feature>
<feature type="transmembrane region" description="Helical" evidence="1">
    <location>
        <begin position="208"/>
        <end position="225"/>
    </location>
</feature>
<keyword evidence="1" id="KW-0472">Membrane</keyword>
<comment type="caution">
    <text evidence="2">The sequence shown here is derived from an EMBL/GenBank/DDBJ whole genome shotgun (WGS) entry which is preliminary data.</text>
</comment>
<name>A0ABR9HHQ1_9ACTN</name>
<gene>
    <name evidence="2" type="ORF">H4W79_002771</name>
</gene>
<organism evidence="2 3">
    <name type="scientific">Nocardiopsis terrae</name>
    <dbReference type="NCBI Taxonomy" id="372655"/>
    <lineage>
        <taxon>Bacteria</taxon>
        <taxon>Bacillati</taxon>
        <taxon>Actinomycetota</taxon>
        <taxon>Actinomycetes</taxon>
        <taxon>Streptosporangiales</taxon>
        <taxon>Nocardiopsidaceae</taxon>
        <taxon>Nocardiopsis</taxon>
    </lineage>
</organism>
<dbReference type="Proteomes" id="UP000598217">
    <property type="component" value="Unassembled WGS sequence"/>
</dbReference>
<sequence length="283" mass="30414">MYFHPPTLDLGPAAAWIGLALLLYQVFAPPLLRSWNSRFQELLLADERAKAYRTALRLAGWCVLTEVLLVMAFVGTAAAVTPADIGLAPLAFTDRGSPGLVLLAAGFAAGFAYFLAVLVRANLRVLRYLRSGVVPAGTDRDQFLLLPGDLREHRVRALVFALNVFSQVLVVYVVLFPLLATLTEPMLAVVVLGLLGGWQYVGHDGYEILVAACLAALGLFLYATVLPGSLLVPLLVWGSYGAVMLGAQRAMTGMPVPRVSRPLPPLEVTVLDADGNPVERPGR</sequence>
<proteinExistence type="predicted"/>
<evidence type="ECO:0000313" key="3">
    <source>
        <dbReference type="Proteomes" id="UP000598217"/>
    </source>
</evidence>
<reference evidence="2 3" key="1">
    <citation type="submission" date="2020-10" db="EMBL/GenBank/DDBJ databases">
        <title>Sequencing the genomes of 1000 actinobacteria strains.</title>
        <authorList>
            <person name="Klenk H.-P."/>
        </authorList>
    </citation>
    <scope>NUCLEOTIDE SEQUENCE [LARGE SCALE GENOMIC DNA]</scope>
    <source>
        <strain evidence="2 3">DSM 45157</strain>
    </source>
</reference>